<keyword evidence="2" id="KW-1185">Reference proteome</keyword>
<accession>A0ABV5YLT7</accession>
<dbReference type="RefSeq" id="WP_378208502.1">
    <property type="nucleotide sequence ID" value="NZ_JBHLZP010000243.1"/>
</dbReference>
<proteinExistence type="predicted"/>
<evidence type="ECO:0000313" key="1">
    <source>
        <dbReference type="EMBL" id="MFB9836015.1"/>
    </source>
</evidence>
<sequence length="372" mass="41215">MKPLAGKLPLRVFEPYRSAGPLVRRELDDAERRRRELLRGRTAPRRFPPAVAGRLLSAWNAYVLQVVGEHLLDAVRVRSFSTVRAEAAARILAFLGTAGRWMSQAGRVATDASYRVEEQVHLPAEPPSWLNQTYGPYPLPTAMAAALRAIHTRGGSVLADHARAPVRNEEDLFWLQWLLDNAAAAIEYTEQPDLDEPIWSRLTAFYLRYALRLLFLFGQVAAMPALLDDRDPTTIVSLVAHGPSTINIWSLTDPGGRGMWRSLPAARTAVEKMWATDPQPMVTVRVQAQIDAALRSGAIVFATDRTGERLGCLYRCPWPAVYEVRRPVTIGGTHLLSMEHFAFDALGETYGSGRAGPRGIVVSDFVPADPVF</sequence>
<reference evidence="1 2" key="1">
    <citation type="submission" date="2024-09" db="EMBL/GenBank/DDBJ databases">
        <authorList>
            <person name="Sun Q."/>
            <person name="Mori K."/>
        </authorList>
    </citation>
    <scope>NUCLEOTIDE SEQUENCE [LARGE SCALE GENOMIC DNA]</scope>
    <source>
        <strain evidence="1 2">TBRC 0563</strain>
    </source>
</reference>
<comment type="caution">
    <text evidence="1">The sequence shown here is derived from an EMBL/GenBank/DDBJ whole genome shotgun (WGS) entry which is preliminary data.</text>
</comment>
<dbReference type="EMBL" id="JBHLZP010000243">
    <property type="protein sequence ID" value="MFB9836015.1"/>
    <property type="molecule type" value="Genomic_DNA"/>
</dbReference>
<evidence type="ECO:0000313" key="2">
    <source>
        <dbReference type="Proteomes" id="UP001589627"/>
    </source>
</evidence>
<protein>
    <submittedName>
        <fullName evidence="1">Uncharacterized protein</fullName>
    </submittedName>
</protein>
<organism evidence="1 2">
    <name type="scientific">Actinoallomurus acaciae</name>
    <dbReference type="NCBI Taxonomy" id="502577"/>
    <lineage>
        <taxon>Bacteria</taxon>
        <taxon>Bacillati</taxon>
        <taxon>Actinomycetota</taxon>
        <taxon>Actinomycetes</taxon>
        <taxon>Streptosporangiales</taxon>
        <taxon>Thermomonosporaceae</taxon>
        <taxon>Actinoallomurus</taxon>
    </lineage>
</organism>
<gene>
    <name evidence="1" type="ORF">ACFFNX_27930</name>
</gene>
<name>A0ABV5YLT7_9ACTN</name>
<dbReference type="Proteomes" id="UP001589627">
    <property type="component" value="Unassembled WGS sequence"/>
</dbReference>